<accession>A0A3B1E3P7</accession>
<evidence type="ECO:0000313" key="1">
    <source>
        <dbReference type="EMBL" id="VAX40345.1"/>
    </source>
</evidence>
<reference evidence="1" key="1">
    <citation type="submission" date="2018-06" db="EMBL/GenBank/DDBJ databases">
        <authorList>
            <person name="Zhirakovskaya E."/>
        </authorList>
    </citation>
    <scope>NUCLEOTIDE SEQUENCE</scope>
</reference>
<feature type="non-terminal residue" evidence="1">
    <location>
        <position position="44"/>
    </location>
</feature>
<sequence>MPAHRPTLAAISLALASLVGCDAPESMRGATSLLQMMQPPDPLV</sequence>
<gene>
    <name evidence="1" type="ORF">MNBD_PLANCTO03-29</name>
</gene>
<protein>
    <submittedName>
        <fullName evidence="1">Uncharacterized protein</fullName>
    </submittedName>
</protein>
<dbReference type="EMBL" id="UOGK01000378">
    <property type="protein sequence ID" value="VAX40345.1"/>
    <property type="molecule type" value="Genomic_DNA"/>
</dbReference>
<proteinExistence type="predicted"/>
<dbReference type="PROSITE" id="PS51257">
    <property type="entry name" value="PROKAR_LIPOPROTEIN"/>
    <property type="match status" value="1"/>
</dbReference>
<organism evidence="1">
    <name type="scientific">hydrothermal vent metagenome</name>
    <dbReference type="NCBI Taxonomy" id="652676"/>
    <lineage>
        <taxon>unclassified sequences</taxon>
        <taxon>metagenomes</taxon>
        <taxon>ecological metagenomes</taxon>
    </lineage>
</organism>
<dbReference type="AlphaFoldDB" id="A0A3B1E3P7"/>
<name>A0A3B1E3P7_9ZZZZ</name>